<name>A0ABY6DRZ0_9NEIS</name>
<reference evidence="1" key="1">
    <citation type="submission" date="2022-10" db="EMBL/GenBank/DDBJ databases">
        <title>Chitiniphilus purpureus sp. nov., a novel chitin-degrading bacterium isolated from crawfish pond sediment.</title>
        <authorList>
            <person name="Li K."/>
        </authorList>
    </citation>
    <scope>NUCLEOTIDE SEQUENCE</scope>
    <source>
        <strain evidence="1">CD1</strain>
    </source>
</reference>
<dbReference type="RefSeq" id="WP_263126570.1">
    <property type="nucleotide sequence ID" value="NZ_CP106753.1"/>
</dbReference>
<dbReference type="Pfam" id="PF12261">
    <property type="entry name" value="T_hemolysin"/>
    <property type="match status" value="1"/>
</dbReference>
<dbReference type="Proteomes" id="UP001061302">
    <property type="component" value="Chromosome"/>
</dbReference>
<proteinExistence type="predicted"/>
<evidence type="ECO:0000313" key="1">
    <source>
        <dbReference type="EMBL" id="UXY17140.1"/>
    </source>
</evidence>
<keyword evidence="2" id="KW-1185">Reference proteome</keyword>
<gene>
    <name evidence="1" type="ORF">N8I74_09070</name>
</gene>
<accession>A0ABY6DRZ0</accession>
<dbReference type="InterPro" id="IPR022050">
    <property type="entry name" value="T_hemolysin"/>
</dbReference>
<protein>
    <submittedName>
        <fullName evidence="1">Thermostable hemolysin</fullName>
    </submittedName>
</protein>
<dbReference type="EMBL" id="CP106753">
    <property type="protein sequence ID" value="UXY17140.1"/>
    <property type="molecule type" value="Genomic_DNA"/>
</dbReference>
<organism evidence="1 2">
    <name type="scientific">Chitiniphilus purpureus</name>
    <dbReference type="NCBI Taxonomy" id="2981137"/>
    <lineage>
        <taxon>Bacteria</taxon>
        <taxon>Pseudomonadati</taxon>
        <taxon>Pseudomonadota</taxon>
        <taxon>Betaproteobacteria</taxon>
        <taxon>Neisseriales</taxon>
        <taxon>Chitinibacteraceae</taxon>
        <taxon>Chitiniphilus</taxon>
    </lineage>
</organism>
<evidence type="ECO:0000313" key="2">
    <source>
        <dbReference type="Proteomes" id="UP001061302"/>
    </source>
</evidence>
<sequence>MQIKVVLPNTQDWELAVRLVRYKYRSSFQAEVDPSPDCFIACLEQDADGEANPVACAGITFSELTTLFSEQYLGEPVEVMIGRHQNKEVSRNAIIEVGSLASIKGQAGSELVRVMPLLGWCMGKEFILCTATKQLRALLEREGIRFIPLCPAHDSALEESMRQRWGSYYDQAPQTGFISLASSMAGLAHQTGRYRFDNIVVNLNPWPEEVAEYAVA</sequence>